<sequence length="195" mass="20885">MRNLWVLGLLMLAANLTSCDKKEAVKPAQNPITTFLSEQAQTLKVVEIRGNSFRESGVVFSSSVSGKLTQVGSKLPDAGIYVVTVWDFDSGKVLLQKTVEQEIPDKLALTNTDVVPLTINKKYVISINNRSGQRSQGSYAQAFKASGSNVLPATQGNITMHAIRSGGGGTAAFPTSSANEFGLINGFPEFTFIPD</sequence>
<name>A0A3P1C318_9BACT</name>
<reference evidence="1 2" key="1">
    <citation type="submission" date="2018-11" db="EMBL/GenBank/DDBJ databases">
        <authorList>
            <person name="Zhou Z."/>
            <person name="Wang G."/>
        </authorList>
    </citation>
    <scope>NUCLEOTIDE SEQUENCE [LARGE SCALE GENOMIC DNA]</scope>
    <source>
        <strain evidence="1 2">KCTC52004</strain>
    </source>
</reference>
<keyword evidence="2" id="KW-1185">Reference proteome</keyword>
<evidence type="ECO:0000313" key="2">
    <source>
        <dbReference type="Proteomes" id="UP000271925"/>
    </source>
</evidence>
<dbReference type="RefSeq" id="WP_124872905.1">
    <property type="nucleotide sequence ID" value="NZ_RQJO01000007.1"/>
</dbReference>
<protein>
    <submittedName>
        <fullName evidence="1">DUF4082 domain-containing protein</fullName>
    </submittedName>
</protein>
<gene>
    <name evidence="1" type="ORF">EHT25_07645</name>
</gene>
<dbReference type="EMBL" id="RQJO01000007">
    <property type="protein sequence ID" value="RRB07639.1"/>
    <property type="molecule type" value="Genomic_DNA"/>
</dbReference>
<accession>A0A3P1C318</accession>
<evidence type="ECO:0000313" key="1">
    <source>
        <dbReference type="EMBL" id="RRB07639.1"/>
    </source>
</evidence>
<comment type="caution">
    <text evidence="1">The sequence shown here is derived from an EMBL/GenBank/DDBJ whole genome shotgun (WGS) entry which is preliminary data.</text>
</comment>
<dbReference type="Proteomes" id="UP000271925">
    <property type="component" value="Unassembled WGS sequence"/>
</dbReference>
<proteinExistence type="predicted"/>
<organism evidence="1 2">
    <name type="scientific">Larkinella rosea</name>
    <dbReference type="NCBI Taxonomy" id="2025312"/>
    <lineage>
        <taxon>Bacteria</taxon>
        <taxon>Pseudomonadati</taxon>
        <taxon>Bacteroidota</taxon>
        <taxon>Cytophagia</taxon>
        <taxon>Cytophagales</taxon>
        <taxon>Spirosomataceae</taxon>
        <taxon>Larkinella</taxon>
    </lineage>
</organism>
<dbReference type="OrthoDB" id="958895at2"/>
<dbReference type="AlphaFoldDB" id="A0A3P1C318"/>